<reference evidence="3 4" key="1">
    <citation type="submission" date="2018-12" db="EMBL/GenBank/DDBJ databases">
        <title>The Genome Submission of two Enterobacter spp. strains.</title>
        <authorList>
            <person name="Wu W."/>
            <person name="Wei L."/>
            <person name="Feng Y."/>
            <person name="Zong Z."/>
        </authorList>
    </citation>
    <scope>NUCLEOTIDE SEQUENCE [LARGE SCALE GENOMIC DNA]</scope>
    <source>
        <strain evidence="3 4">WCHEHu045002</strain>
    </source>
</reference>
<dbReference type="InterPro" id="IPR001633">
    <property type="entry name" value="EAL_dom"/>
</dbReference>
<dbReference type="Pfam" id="PF00563">
    <property type="entry name" value="EAL"/>
    <property type="match status" value="1"/>
</dbReference>
<dbReference type="PANTHER" id="PTHR33121">
    <property type="entry name" value="CYCLIC DI-GMP PHOSPHODIESTERASE PDEF"/>
    <property type="match status" value="1"/>
</dbReference>
<proteinExistence type="predicted"/>
<dbReference type="SMART" id="SM00052">
    <property type="entry name" value="EAL"/>
    <property type="match status" value="1"/>
</dbReference>
<dbReference type="GO" id="GO:0071111">
    <property type="term" value="F:cyclic-guanylate-specific phosphodiesterase activity"/>
    <property type="evidence" value="ECO:0007669"/>
    <property type="project" value="InterPro"/>
</dbReference>
<feature type="domain" description="EAL" evidence="2">
    <location>
        <begin position="73"/>
        <end position="326"/>
    </location>
</feature>
<dbReference type="Gene3D" id="3.20.20.450">
    <property type="entry name" value="EAL domain"/>
    <property type="match status" value="1"/>
</dbReference>
<dbReference type="PROSITE" id="PS50883">
    <property type="entry name" value="EAL"/>
    <property type="match status" value="1"/>
</dbReference>
<keyword evidence="1" id="KW-0812">Transmembrane</keyword>
<evidence type="ECO:0000313" key="3">
    <source>
        <dbReference type="EMBL" id="RSK63500.1"/>
    </source>
</evidence>
<dbReference type="CDD" id="cd01948">
    <property type="entry name" value="EAL"/>
    <property type="match status" value="1"/>
</dbReference>
<dbReference type="RefSeq" id="WP_125915522.1">
    <property type="nucleotide sequence ID" value="NZ_RWHU01000011.1"/>
</dbReference>
<keyword evidence="1" id="KW-0472">Membrane</keyword>
<comment type="caution">
    <text evidence="3">The sequence shown here is derived from an EMBL/GenBank/DDBJ whole genome shotgun (WGS) entry which is preliminary data.</text>
</comment>
<dbReference type="EMBL" id="RWHU01000011">
    <property type="protein sequence ID" value="RSK63500.1"/>
    <property type="molecule type" value="Genomic_DNA"/>
</dbReference>
<dbReference type="InterPro" id="IPR035919">
    <property type="entry name" value="EAL_sf"/>
</dbReference>
<keyword evidence="1" id="KW-1133">Transmembrane helix</keyword>
<organism evidence="3 4">
    <name type="scientific">Enterobacter huaxiensis</name>
    <dbReference type="NCBI Taxonomy" id="2494702"/>
    <lineage>
        <taxon>Bacteria</taxon>
        <taxon>Pseudomonadati</taxon>
        <taxon>Pseudomonadota</taxon>
        <taxon>Gammaproteobacteria</taxon>
        <taxon>Enterobacterales</taxon>
        <taxon>Enterobacteriaceae</taxon>
        <taxon>Enterobacter</taxon>
    </lineage>
</organism>
<name>A0A3R9PPS8_9ENTR</name>
<feature type="transmembrane region" description="Helical" evidence="1">
    <location>
        <begin position="48"/>
        <end position="70"/>
    </location>
</feature>
<dbReference type="InterPro" id="IPR050706">
    <property type="entry name" value="Cyclic-di-GMP_PDE-like"/>
</dbReference>
<accession>A0A3R9PPS8</accession>
<evidence type="ECO:0000259" key="2">
    <source>
        <dbReference type="PROSITE" id="PS50883"/>
    </source>
</evidence>
<dbReference type="PANTHER" id="PTHR33121:SF79">
    <property type="entry name" value="CYCLIC DI-GMP PHOSPHODIESTERASE PDED-RELATED"/>
    <property type="match status" value="1"/>
</dbReference>
<dbReference type="AlphaFoldDB" id="A0A3R9PPS8"/>
<dbReference type="SUPFAM" id="SSF141868">
    <property type="entry name" value="EAL domain-like"/>
    <property type="match status" value="1"/>
</dbReference>
<gene>
    <name evidence="3" type="ORF">EJE24_21830</name>
</gene>
<evidence type="ECO:0000313" key="4">
    <source>
        <dbReference type="Proteomes" id="UP000276389"/>
    </source>
</evidence>
<dbReference type="Proteomes" id="UP000276389">
    <property type="component" value="Unassembled WGS sequence"/>
</dbReference>
<protein>
    <submittedName>
        <fullName evidence="3">EAL domain-containing protein</fullName>
    </submittedName>
</protein>
<evidence type="ECO:0000256" key="1">
    <source>
        <dbReference type="SAM" id="Phobius"/>
    </source>
</evidence>
<sequence length="327" mass="36869">MYRKHLLRKKKNRLLAAAFVFTLSLIITSLLAVKIRTMSASTLSTLSYLASVSLILLIPIVAATITWFMAARRHSLYSQLARAIRQHQIHPHYQPLICAQSNTVSGAEVLARWHHDELGFIPPDVFIPVAESTGLIINLTESLLEQVVGDLRQGTATFPPGFKLNLNISYAHVVDSSFHLFVDDWAPVFEALGITLVFEITERENIDINDDIVAKIAHIKRSGIKIALDDFGTGFSNLAFIANLNPDSIKIDRMFIRQISKDVATPLIDCVIDMARRMNILTTAEGVEHDYQVEYLRANNIDCLQGYFFSKPLCFNEFTSFLQRYRG</sequence>